<evidence type="ECO:0000313" key="2">
    <source>
        <dbReference type="EMBL" id="AFM94322.1"/>
    </source>
</evidence>
<reference evidence="2" key="1">
    <citation type="submission" date="2012-04" db="EMBL/GenBank/DDBJ databases">
        <title>The lanscaping tree Maackia amurensis is effectively nodulated by Bradyrhizobium elkanii.</title>
        <authorList>
            <person name="van Berkum P."/>
            <person name="Elia P."/>
            <person name="Valezquez E."/>
            <person name="Ramirez-Bahena M.-H."/>
            <person name="Eardly B."/>
        </authorList>
    </citation>
    <scope>NUCLEOTIDE SEQUENCE</scope>
    <source>
        <strain evidence="2">USDA 4344</strain>
        <strain evidence="1">USDA 76</strain>
    </source>
</reference>
<protein>
    <submittedName>
        <fullName evidence="2">NodK</fullName>
    </submittedName>
</protein>
<name>I6UH29_BRAEL</name>
<organism evidence="2">
    <name type="scientific">Bradyrhizobium elkanii</name>
    <dbReference type="NCBI Taxonomy" id="29448"/>
    <lineage>
        <taxon>Bacteria</taxon>
        <taxon>Pseudomonadati</taxon>
        <taxon>Pseudomonadota</taxon>
        <taxon>Alphaproteobacteria</taxon>
        <taxon>Hyphomicrobiales</taxon>
        <taxon>Nitrobacteraceae</taxon>
        <taxon>Bradyrhizobium</taxon>
    </lineage>
</organism>
<proteinExistence type="predicted"/>
<dbReference type="AlphaFoldDB" id="I6UH29"/>
<accession>I6UH29</accession>
<evidence type="ECO:0000313" key="1">
    <source>
        <dbReference type="EMBL" id="AFM94315.1"/>
    </source>
</evidence>
<dbReference type="EMBL" id="JQ911636">
    <property type="protein sequence ID" value="AFM94322.1"/>
    <property type="molecule type" value="Genomic_DNA"/>
</dbReference>
<dbReference type="EMBL" id="JQ911633">
    <property type="protein sequence ID" value="AFM94315.1"/>
    <property type="molecule type" value="Genomic_DNA"/>
</dbReference>
<gene>
    <name evidence="2" type="primary">nodK</name>
</gene>
<sequence>MARLSIAIQGESKMHKTEVDLVPAACVLDELSHTDGQPSERVMPIAILGATELSQDADGVCTTRSPHWDVRAYVDHGIAGTTRASCAIVSPPTMAPLRFSQLSGDLARIVERGCRMPTHSRLISGSANSECLT</sequence>